<feature type="chain" id="PRO_5040129354" evidence="1">
    <location>
        <begin position="27"/>
        <end position="173"/>
    </location>
</feature>
<proteinExistence type="predicted"/>
<organism evidence="2 3">
    <name type="scientific">Seminavis robusta</name>
    <dbReference type="NCBI Taxonomy" id="568900"/>
    <lineage>
        <taxon>Eukaryota</taxon>
        <taxon>Sar</taxon>
        <taxon>Stramenopiles</taxon>
        <taxon>Ochrophyta</taxon>
        <taxon>Bacillariophyta</taxon>
        <taxon>Bacillariophyceae</taxon>
        <taxon>Bacillariophycidae</taxon>
        <taxon>Naviculales</taxon>
        <taxon>Naviculaceae</taxon>
        <taxon>Seminavis</taxon>
    </lineage>
</organism>
<dbReference type="Proteomes" id="UP001153069">
    <property type="component" value="Unassembled WGS sequence"/>
</dbReference>
<name>A0A9N8I0E4_9STRA</name>
<reference evidence="2" key="1">
    <citation type="submission" date="2020-06" db="EMBL/GenBank/DDBJ databases">
        <authorList>
            <consortium name="Plant Systems Biology data submission"/>
        </authorList>
    </citation>
    <scope>NUCLEOTIDE SEQUENCE</scope>
    <source>
        <strain evidence="2">D6</strain>
    </source>
</reference>
<evidence type="ECO:0000256" key="1">
    <source>
        <dbReference type="SAM" id="SignalP"/>
    </source>
</evidence>
<dbReference type="OrthoDB" id="43448at2759"/>
<accession>A0A9N8I0E4</accession>
<dbReference type="EMBL" id="CAICTM010002652">
    <property type="protein sequence ID" value="CAB9529873.1"/>
    <property type="molecule type" value="Genomic_DNA"/>
</dbReference>
<evidence type="ECO:0000313" key="2">
    <source>
        <dbReference type="EMBL" id="CAB9529873.1"/>
    </source>
</evidence>
<keyword evidence="3" id="KW-1185">Reference proteome</keyword>
<feature type="signal peptide" evidence="1">
    <location>
        <begin position="1"/>
        <end position="26"/>
    </location>
</feature>
<sequence length="173" mass="18902">MSAPKNAVRLLWAILLLSLFNKPCLAYQSTSTKTTIDRRACLQGLIGFSVCGFPTSDANAVISSKACASGRGEGCDDLAEGNEFIRSLQEKSAVKADVYAKEARDAYYMKNYPDFFAVVGKIMVKKPDGSFILVEESELKALMQDNKISLEFPKAMGGKVTDLTQKPVMVLNE</sequence>
<keyword evidence="1" id="KW-0732">Signal</keyword>
<evidence type="ECO:0000313" key="3">
    <source>
        <dbReference type="Proteomes" id="UP001153069"/>
    </source>
</evidence>
<comment type="caution">
    <text evidence="2">The sequence shown here is derived from an EMBL/GenBank/DDBJ whole genome shotgun (WGS) entry which is preliminary data.</text>
</comment>
<dbReference type="AlphaFoldDB" id="A0A9N8I0E4"/>
<protein>
    <submittedName>
        <fullName evidence="2">Uncharacterized protein</fullName>
    </submittedName>
</protein>
<gene>
    <name evidence="2" type="ORF">SEMRO_2654_G333820.1</name>
</gene>